<accession>A0A5A5TK48</accession>
<dbReference type="EMBL" id="BIXY01000150">
    <property type="protein sequence ID" value="GCF11817.1"/>
    <property type="molecule type" value="Genomic_DNA"/>
</dbReference>
<dbReference type="AlphaFoldDB" id="A0A5A5TK48"/>
<feature type="transmembrane region" description="Helical" evidence="1">
    <location>
        <begin position="117"/>
        <end position="140"/>
    </location>
</feature>
<dbReference type="RefSeq" id="WP_216369003.1">
    <property type="nucleotide sequence ID" value="NZ_BIXY01000150.1"/>
</dbReference>
<protein>
    <recommendedName>
        <fullName evidence="4">DUF4367 domain-containing protein</fullName>
    </recommendedName>
</protein>
<dbReference type="Proteomes" id="UP000322530">
    <property type="component" value="Unassembled WGS sequence"/>
</dbReference>
<keyword evidence="1" id="KW-0812">Transmembrane</keyword>
<evidence type="ECO:0000313" key="3">
    <source>
        <dbReference type="Proteomes" id="UP000322530"/>
    </source>
</evidence>
<keyword evidence="1" id="KW-1133">Transmembrane helix</keyword>
<reference evidence="2 3" key="1">
    <citation type="submission" date="2019-01" db="EMBL/GenBank/DDBJ databases">
        <title>Draft genome sequence of Dictyobacter sp. Uno17.</title>
        <authorList>
            <person name="Wang C.M."/>
            <person name="Zheng Y."/>
            <person name="Sakai Y."/>
            <person name="Abe K."/>
            <person name="Yokota A."/>
            <person name="Yabe S."/>
        </authorList>
    </citation>
    <scope>NUCLEOTIDE SEQUENCE [LARGE SCALE GENOMIC DNA]</scope>
    <source>
        <strain evidence="2 3">Uno17</strain>
    </source>
</reference>
<gene>
    <name evidence="2" type="ORF">KDI_53810</name>
</gene>
<evidence type="ECO:0008006" key="4">
    <source>
        <dbReference type="Google" id="ProtNLM"/>
    </source>
</evidence>
<name>A0A5A5TK48_9CHLR</name>
<sequence length="405" mass="45042">MSMSEFEDHLLEEKKELFCLPNMEGIFPDDFSVDEVEFACELDSLFALEQEELPPLFVQTLIESNDSRFETVEHGFELKTQAQVFRRLHLTQDLVRPHPILVSRSLFGHLPVTSRPLLAVCTSCVLFLMVTIFATAPAFASGLTYLLAGAHSGVLLVDKAPFIASHAHHVTPKQIKPVTNSTPQQISMAEAQQRLHFPLSVPAYVPTRYNQTNFYLYDGDNSWADGSIMVVEYTYALPGLAPKHITICEFKPDQTVYLVVKNEAAKRIMVNNQENSAIFVEGHWTQSGDSSPTWVYNDRSEIVYETNGVVFWIVGDPSDGIDTTELTAVANSLHVLSTQGPDHIGGHIDSVTQTDQDTPHLFANDVIYLSNPDNSNGPAFKVVGTQPDQPQARTGLFNNQIPYSS</sequence>
<evidence type="ECO:0000313" key="2">
    <source>
        <dbReference type="EMBL" id="GCF11817.1"/>
    </source>
</evidence>
<comment type="caution">
    <text evidence="2">The sequence shown here is derived from an EMBL/GenBank/DDBJ whole genome shotgun (WGS) entry which is preliminary data.</text>
</comment>
<organism evidence="2 3">
    <name type="scientific">Dictyobacter arantiisoli</name>
    <dbReference type="NCBI Taxonomy" id="2014874"/>
    <lineage>
        <taxon>Bacteria</taxon>
        <taxon>Bacillati</taxon>
        <taxon>Chloroflexota</taxon>
        <taxon>Ktedonobacteria</taxon>
        <taxon>Ktedonobacterales</taxon>
        <taxon>Dictyobacteraceae</taxon>
        <taxon>Dictyobacter</taxon>
    </lineage>
</organism>
<evidence type="ECO:0000256" key="1">
    <source>
        <dbReference type="SAM" id="Phobius"/>
    </source>
</evidence>
<proteinExistence type="predicted"/>
<keyword evidence="3" id="KW-1185">Reference proteome</keyword>
<keyword evidence="1" id="KW-0472">Membrane</keyword>